<feature type="domain" description="Ribosome maturation factor RimP N-terminal" evidence="4">
    <location>
        <begin position="11"/>
        <end position="93"/>
    </location>
</feature>
<comment type="similarity">
    <text evidence="3">Belongs to the RimP family.</text>
</comment>
<dbReference type="OrthoDB" id="9805006at2"/>
<dbReference type="Pfam" id="PF17384">
    <property type="entry name" value="DUF150_C"/>
    <property type="match status" value="1"/>
</dbReference>
<dbReference type="InterPro" id="IPR003728">
    <property type="entry name" value="Ribosome_maturation_RimP"/>
</dbReference>
<evidence type="ECO:0000256" key="2">
    <source>
        <dbReference type="ARBA" id="ARBA00022517"/>
    </source>
</evidence>
<evidence type="ECO:0000259" key="4">
    <source>
        <dbReference type="Pfam" id="PF02576"/>
    </source>
</evidence>
<accession>A0A2N3YG42</accession>
<dbReference type="AlphaFoldDB" id="A0A2N3YG42"/>
<reference evidence="6 7" key="1">
    <citation type="submission" date="2017-12" db="EMBL/GenBank/DDBJ databases">
        <title>Sequencing the genomes of 1000 Actinobacteria strains.</title>
        <authorList>
            <person name="Klenk H.-P."/>
        </authorList>
    </citation>
    <scope>NUCLEOTIDE SEQUENCE [LARGE SCALE GENOMIC DNA]</scope>
    <source>
        <strain evidence="6 7">DSM 12806</strain>
    </source>
</reference>
<evidence type="ECO:0000313" key="6">
    <source>
        <dbReference type="EMBL" id="PKW25813.1"/>
    </source>
</evidence>
<gene>
    <name evidence="3" type="primary">rimP</name>
    <name evidence="6" type="ORF">ATL31_0615</name>
</gene>
<comment type="function">
    <text evidence="3">Required for maturation of 30S ribosomal subunits.</text>
</comment>
<feature type="domain" description="Ribosome maturation factor RimP C-terminal" evidence="5">
    <location>
        <begin position="97"/>
        <end position="163"/>
    </location>
</feature>
<evidence type="ECO:0000313" key="7">
    <source>
        <dbReference type="Proteomes" id="UP000233781"/>
    </source>
</evidence>
<dbReference type="InterPro" id="IPR036847">
    <property type="entry name" value="RimP_C_sf"/>
</dbReference>
<evidence type="ECO:0000256" key="3">
    <source>
        <dbReference type="HAMAP-Rule" id="MF_01077"/>
    </source>
</evidence>
<dbReference type="InterPro" id="IPR028989">
    <property type="entry name" value="RimP_N"/>
</dbReference>
<dbReference type="PANTHER" id="PTHR33867">
    <property type="entry name" value="RIBOSOME MATURATION FACTOR RIMP"/>
    <property type="match status" value="1"/>
</dbReference>
<dbReference type="RefSeq" id="WP_101394479.1">
    <property type="nucleotide sequence ID" value="NZ_PJNE01000001.1"/>
</dbReference>
<proteinExistence type="inferred from homology"/>
<organism evidence="6 7">
    <name type="scientific">Phycicoccus duodecadis</name>
    <dbReference type="NCBI Taxonomy" id="173053"/>
    <lineage>
        <taxon>Bacteria</taxon>
        <taxon>Bacillati</taxon>
        <taxon>Actinomycetota</taxon>
        <taxon>Actinomycetes</taxon>
        <taxon>Micrococcales</taxon>
        <taxon>Intrasporangiaceae</taxon>
        <taxon>Phycicoccus</taxon>
    </lineage>
</organism>
<dbReference type="GO" id="GO:0006412">
    <property type="term" value="P:translation"/>
    <property type="evidence" value="ECO:0007669"/>
    <property type="project" value="TreeGrafter"/>
</dbReference>
<dbReference type="InterPro" id="IPR028998">
    <property type="entry name" value="RimP_C"/>
</dbReference>
<dbReference type="Proteomes" id="UP000233781">
    <property type="component" value="Unassembled WGS sequence"/>
</dbReference>
<dbReference type="SUPFAM" id="SSF74942">
    <property type="entry name" value="YhbC-like, C-terminal domain"/>
    <property type="match status" value="1"/>
</dbReference>
<dbReference type="CDD" id="cd01734">
    <property type="entry name" value="YlxS_C"/>
    <property type="match status" value="1"/>
</dbReference>
<evidence type="ECO:0000259" key="5">
    <source>
        <dbReference type="Pfam" id="PF17384"/>
    </source>
</evidence>
<dbReference type="HAMAP" id="MF_01077">
    <property type="entry name" value="RimP"/>
    <property type="match status" value="1"/>
</dbReference>
<comment type="caution">
    <text evidence="6">The sequence shown here is derived from an EMBL/GenBank/DDBJ whole genome shotgun (WGS) entry which is preliminary data.</text>
</comment>
<name>A0A2N3YG42_9MICO</name>
<dbReference type="GO" id="GO:0000028">
    <property type="term" value="P:ribosomal small subunit assembly"/>
    <property type="evidence" value="ECO:0007669"/>
    <property type="project" value="TreeGrafter"/>
</dbReference>
<keyword evidence="1 3" id="KW-0963">Cytoplasm</keyword>
<sequence length="172" mass="18270">MATAEQVRPVLESALAGSGLVLEDVAVTPAGKRRVVRVLLDRHLDVHDVVTEPTEPLTLDEVADATRLVGDALEDSDVLGEQPYTLEVSSPGVGRPLTLPRHFQRNVGRLVTVHHSGGEVTGRLVAAGPDALTVDVPAVKKTPGRTETIPLGGVDRAVVQVEFSRPDDPKES</sequence>
<dbReference type="Gene3D" id="3.30.300.70">
    <property type="entry name" value="RimP-like superfamily, N-terminal"/>
    <property type="match status" value="1"/>
</dbReference>
<dbReference type="SUPFAM" id="SSF75420">
    <property type="entry name" value="YhbC-like, N-terminal domain"/>
    <property type="match status" value="1"/>
</dbReference>
<evidence type="ECO:0000256" key="1">
    <source>
        <dbReference type="ARBA" id="ARBA00022490"/>
    </source>
</evidence>
<protein>
    <recommendedName>
        <fullName evidence="3">Ribosome maturation factor RimP</fullName>
    </recommendedName>
</protein>
<dbReference type="GO" id="GO:0005829">
    <property type="term" value="C:cytosol"/>
    <property type="evidence" value="ECO:0007669"/>
    <property type="project" value="TreeGrafter"/>
</dbReference>
<keyword evidence="7" id="KW-1185">Reference proteome</keyword>
<keyword evidence="2 3" id="KW-0690">Ribosome biogenesis</keyword>
<dbReference type="PANTHER" id="PTHR33867:SF1">
    <property type="entry name" value="RIBOSOME MATURATION FACTOR RIMP"/>
    <property type="match status" value="1"/>
</dbReference>
<dbReference type="EMBL" id="PJNE01000001">
    <property type="protein sequence ID" value="PKW25813.1"/>
    <property type="molecule type" value="Genomic_DNA"/>
</dbReference>
<dbReference type="InterPro" id="IPR035956">
    <property type="entry name" value="RimP_N_sf"/>
</dbReference>
<dbReference type="Pfam" id="PF02576">
    <property type="entry name" value="RimP_N"/>
    <property type="match status" value="1"/>
</dbReference>
<comment type="subcellular location">
    <subcellularLocation>
        <location evidence="3">Cytoplasm</location>
    </subcellularLocation>
</comment>